<protein>
    <submittedName>
        <fullName evidence="2">Uncharacterized protein</fullName>
    </submittedName>
</protein>
<reference evidence="2" key="1">
    <citation type="journal article" date="2023" name="Science">
        <title>Genome structures resolve the early diversification of teleost fishes.</title>
        <authorList>
            <person name="Parey E."/>
            <person name="Louis A."/>
            <person name="Montfort J."/>
            <person name="Bouchez O."/>
            <person name="Roques C."/>
            <person name="Iampietro C."/>
            <person name="Lluch J."/>
            <person name="Castinel A."/>
            <person name="Donnadieu C."/>
            <person name="Desvignes T."/>
            <person name="Floi Bucao C."/>
            <person name="Jouanno E."/>
            <person name="Wen M."/>
            <person name="Mejri S."/>
            <person name="Dirks R."/>
            <person name="Jansen H."/>
            <person name="Henkel C."/>
            <person name="Chen W.J."/>
            <person name="Zahm M."/>
            <person name="Cabau C."/>
            <person name="Klopp C."/>
            <person name="Thompson A.W."/>
            <person name="Robinson-Rechavi M."/>
            <person name="Braasch I."/>
            <person name="Lecointre G."/>
            <person name="Bobe J."/>
            <person name="Postlethwait J.H."/>
            <person name="Berthelot C."/>
            <person name="Roest Crollius H."/>
            <person name="Guiguen Y."/>
        </authorList>
    </citation>
    <scope>NUCLEOTIDE SEQUENCE</scope>
    <source>
        <strain evidence="2">WJC10195</strain>
    </source>
</reference>
<feature type="region of interest" description="Disordered" evidence="1">
    <location>
        <begin position="1"/>
        <end position="40"/>
    </location>
</feature>
<comment type="caution">
    <text evidence="2">The sequence shown here is derived from an EMBL/GenBank/DDBJ whole genome shotgun (WGS) entry which is preliminary data.</text>
</comment>
<proteinExistence type="predicted"/>
<dbReference type="Proteomes" id="UP001152622">
    <property type="component" value="Chromosome 6"/>
</dbReference>
<keyword evidence="3" id="KW-1185">Reference proteome</keyword>
<dbReference type="AlphaFoldDB" id="A0A9Q1FFC4"/>
<evidence type="ECO:0000313" key="3">
    <source>
        <dbReference type="Proteomes" id="UP001152622"/>
    </source>
</evidence>
<name>A0A9Q1FFC4_SYNKA</name>
<accession>A0A9Q1FFC4</accession>
<sequence length="106" mass="11680">MQMTSQLAHSWARDCEEQGEDGSALDPEQAHLSSSTSTSDHIHAAGNRCALWSPGAKARMVPKVICSIYCTVPHIRIIAKMPAGRGRRILHLLFEAGFNHFILREG</sequence>
<dbReference type="EMBL" id="JAINUF010000006">
    <property type="protein sequence ID" value="KAJ8357050.1"/>
    <property type="molecule type" value="Genomic_DNA"/>
</dbReference>
<evidence type="ECO:0000313" key="2">
    <source>
        <dbReference type="EMBL" id="KAJ8357050.1"/>
    </source>
</evidence>
<evidence type="ECO:0000256" key="1">
    <source>
        <dbReference type="SAM" id="MobiDB-lite"/>
    </source>
</evidence>
<organism evidence="2 3">
    <name type="scientific">Synaphobranchus kaupii</name>
    <name type="common">Kaup's arrowtooth eel</name>
    <dbReference type="NCBI Taxonomy" id="118154"/>
    <lineage>
        <taxon>Eukaryota</taxon>
        <taxon>Metazoa</taxon>
        <taxon>Chordata</taxon>
        <taxon>Craniata</taxon>
        <taxon>Vertebrata</taxon>
        <taxon>Euteleostomi</taxon>
        <taxon>Actinopterygii</taxon>
        <taxon>Neopterygii</taxon>
        <taxon>Teleostei</taxon>
        <taxon>Anguilliformes</taxon>
        <taxon>Synaphobranchidae</taxon>
        <taxon>Synaphobranchus</taxon>
    </lineage>
</organism>
<gene>
    <name evidence="2" type="ORF">SKAU_G00198440</name>
</gene>